<sequence>MDFFLLLPSFVMGCNFLSSSLSSFFVVKAAKKGFGKNIPNKLTMFIMMMMIVNSYRKEFHSRNLFPFHYYIYDIYGIYIVVE</sequence>
<dbReference type="EMBL" id="ASGP02000001">
    <property type="protein sequence ID" value="KAH9527337.1"/>
    <property type="molecule type" value="Genomic_DNA"/>
</dbReference>
<protein>
    <submittedName>
        <fullName evidence="1">Uncharacterized protein</fullName>
    </submittedName>
</protein>
<name>A0A922LB33_DERFA</name>
<comment type="caution">
    <text evidence="1">The sequence shown here is derived from an EMBL/GenBank/DDBJ whole genome shotgun (WGS) entry which is preliminary data.</text>
</comment>
<dbReference type="Proteomes" id="UP000790347">
    <property type="component" value="Unassembled WGS sequence"/>
</dbReference>
<keyword evidence="2" id="KW-1185">Reference proteome</keyword>
<organism evidence="1 2">
    <name type="scientific">Dermatophagoides farinae</name>
    <name type="common">American house dust mite</name>
    <dbReference type="NCBI Taxonomy" id="6954"/>
    <lineage>
        <taxon>Eukaryota</taxon>
        <taxon>Metazoa</taxon>
        <taxon>Ecdysozoa</taxon>
        <taxon>Arthropoda</taxon>
        <taxon>Chelicerata</taxon>
        <taxon>Arachnida</taxon>
        <taxon>Acari</taxon>
        <taxon>Acariformes</taxon>
        <taxon>Sarcoptiformes</taxon>
        <taxon>Astigmata</taxon>
        <taxon>Psoroptidia</taxon>
        <taxon>Analgoidea</taxon>
        <taxon>Pyroglyphidae</taxon>
        <taxon>Dermatophagoidinae</taxon>
        <taxon>Dermatophagoides</taxon>
    </lineage>
</organism>
<dbReference type="AlphaFoldDB" id="A0A922LB33"/>
<reference evidence="1" key="1">
    <citation type="submission" date="2013-05" db="EMBL/GenBank/DDBJ databases">
        <authorList>
            <person name="Yim A.K.Y."/>
            <person name="Chan T.F."/>
            <person name="Ji K.M."/>
            <person name="Liu X.Y."/>
            <person name="Zhou J.W."/>
            <person name="Li R.Q."/>
            <person name="Yang K.Y."/>
            <person name="Li J."/>
            <person name="Li M."/>
            <person name="Law P.T.W."/>
            <person name="Wu Y.L."/>
            <person name="Cai Z.L."/>
            <person name="Qin H."/>
            <person name="Bao Y."/>
            <person name="Leung R.K.K."/>
            <person name="Ng P.K.S."/>
            <person name="Zou J."/>
            <person name="Zhong X.J."/>
            <person name="Ran P.X."/>
            <person name="Zhong N.S."/>
            <person name="Liu Z.G."/>
            <person name="Tsui S.K.W."/>
        </authorList>
    </citation>
    <scope>NUCLEOTIDE SEQUENCE</scope>
    <source>
        <strain evidence="1">Derf</strain>
        <tissue evidence="1">Whole organism</tissue>
    </source>
</reference>
<proteinExistence type="predicted"/>
<evidence type="ECO:0000313" key="1">
    <source>
        <dbReference type="EMBL" id="KAH9527337.1"/>
    </source>
</evidence>
<accession>A0A922LB33</accession>
<gene>
    <name evidence="1" type="ORF">DERF_001359</name>
</gene>
<reference evidence="1" key="2">
    <citation type="journal article" date="2022" name="Res Sq">
        <title>Comparative Genomics Reveals Insights into the Divergent Evolution of Astigmatic Mites and Household Pest Adaptations.</title>
        <authorList>
            <person name="Xiong Q."/>
            <person name="Wan A.T.-Y."/>
            <person name="Liu X.-Y."/>
            <person name="Fung C.S.-H."/>
            <person name="Xiao X."/>
            <person name="Malainual N."/>
            <person name="Hou J."/>
            <person name="Wang L."/>
            <person name="Wang M."/>
            <person name="Yang K."/>
            <person name="Cui Y."/>
            <person name="Leung E."/>
            <person name="Nong W."/>
            <person name="Shin S.-K."/>
            <person name="Au S."/>
            <person name="Jeong K.Y."/>
            <person name="Chew F.T."/>
            <person name="Hui J."/>
            <person name="Leung T.F."/>
            <person name="Tungtrongchitr A."/>
            <person name="Zhong N."/>
            <person name="Liu Z."/>
            <person name="Tsui S."/>
        </authorList>
    </citation>
    <scope>NUCLEOTIDE SEQUENCE</scope>
    <source>
        <strain evidence="1">Derf</strain>
        <tissue evidence="1">Whole organism</tissue>
    </source>
</reference>
<evidence type="ECO:0000313" key="2">
    <source>
        <dbReference type="Proteomes" id="UP000790347"/>
    </source>
</evidence>